<organism evidence="2">
    <name type="scientific">Methylobacterium bullatum</name>
    <dbReference type="NCBI Taxonomy" id="570505"/>
    <lineage>
        <taxon>Bacteria</taxon>
        <taxon>Pseudomonadati</taxon>
        <taxon>Pseudomonadota</taxon>
        <taxon>Alphaproteobacteria</taxon>
        <taxon>Hyphomicrobiales</taxon>
        <taxon>Methylobacteriaceae</taxon>
        <taxon>Methylobacterium</taxon>
    </lineage>
</organism>
<keyword evidence="1" id="KW-0812">Transmembrane</keyword>
<proteinExistence type="predicted"/>
<dbReference type="EMBL" id="LR743504">
    <property type="protein sequence ID" value="CAA2107991.1"/>
    <property type="molecule type" value="Genomic_DNA"/>
</dbReference>
<evidence type="ECO:0000313" key="2">
    <source>
        <dbReference type="EMBL" id="CAA2107991.1"/>
    </source>
</evidence>
<evidence type="ECO:0000256" key="1">
    <source>
        <dbReference type="SAM" id="Phobius"/>
    </source>
</evidence>
<dbReference type="AlphaFoldDB" id="A0A679JP80"/>
<gene>
    <name evidence="2" type="ORF">MBUL_04439</name>
</gene>
<feature type="transmembrane region" description="Helical" evidence="1">
    <location>
        <begin position="24"/>
        <end position="49"/>
    </location>
</feature>
<keyword evidence="1" id="KW-1133">Transmembrane helix</keyword>
<accession>A0A679JP80</accession>
<protein>
    <submittedName>
        <fullName evidence="2">Uncharacterized protein</fullName>
    </submittedName>
</protein>
<sequence>MTFQTLAFRRARSRAASPSRDNSVALILLVMMTLVFAPVIGMHLVAALAPSSLPSTLMTRSTGTAIPPG</sequence>
<reference evidence="2" key="1">
    <citation type="submission" date="2019-12" db="EMBL/GenBank/DDBJ databases">
        <authorList>
            <person name="Cremers G."/>
        </authorList>
    </citation>
    <scope>NUCLEOTIDE SEQUENCE</scope>
    <source>
        <strain evidence="2">Mbul1</strain>
    </source>
</reference>
<name>A0A679JP80_9HYPH</name>
<keyword evidence="1" id="KW-0472">Membrane</keyword>